<evidence type="ECO:0000256" key="2">
    <source>
        <dbReference type="ARBA" id="ARBA00022695"/>
    </source>
</evidence>
<sequence length="352" mass="41380">MRNYSTLLSKTLSRQNPDQDLLVERKMFSAFADDKQDILKYIKIAMNEVDQSYTQKTIEAGERVKTHLQKELTNVTYRYQGSVMTRTHIKGYSDIDLLTISEKFYSWDRYNVDKILDSETEKQNFYRTQIEKLNRELNLTPYQGNCLQDLRDIRLKSEDILIRKYTKCDISKPKSIKIRNLDLHRDVDIVTASWYDDVRSIINDKGDNRGVQIYNKSTNTRESSDYPFISINRINERSTETQGRLKKMIRFLKTLKADSDQEIEFSSFDINAICYNISIDEYKNSTYLELAIVLYNNFTKISSDPYYANSIVSVDGREYIFNGKPGKLGEFKKLSYELDQIIKDLIHFKIIA</sequence>
<dbReference type="EMBL" id="QICL01000031">
    <property type="protein sequence ID" value="PXV60119.1"/>
    <property type="molecule type" value="Genomic_DNA"/>
</dbReference>
<accession>A0A2V3PJ04</accession>
<reference evidence="6 7" key="1">
    <citation type="submission" date="2018-03" db="EMBL/GenBank/DDBJ databases">
        <title>Genomic Encyclopedia of Archaeal and Bacterial Type Strains, Phase II (KMG-II): from individual species to whole genera.</title>
        <authorList>
            <person name="Goeker M."/>
        </authorList>
    </citation>
    <scope>NUCLEOTIDE SEQUENCE [LARGE SCALE GENOMIC DNA]</scope>
    <source>
        <strain evidence="6 7">DSM 100214</strain>
    </source>
</reference>
<evidence type="ECO:0000256" key="3">
    <source>
        <dbReference type="ARBA" id="ARBA00022741"/>
    </source>
</evidence>
<feature type="domain" description="cGAS/DncV-like nucleotidyltransferase C-terminal helical" evidence="5">
    <location>
        <begin position="233"/>
        <end position="339"/>
    </location>
</feature>
<gene>
    <name evidence="6" type="ORF">CLV62_13139</name>
</gene>
<dbReference type="InterPro" id="IPR043519">
    <property type="entry name" value="NT_sf"/>
</dbReference>
<keyword evidence="4" id="KW-0051">Antiviral defense</keyword>
<comment type="caution">
    <text evidence="6">The sequence shown here is derived from an EMBL/GenBank/DDBJ whole genome shotgun (WGS) entry which is preliminary data.</text>
</comment>
<keyword evidence="3" id="KW-0547">Nucleotide-binding</keyword>
<evidence type="ECO:0000256" key="1">
    <source>
        <dbReference type="ARBA" id="ARBA00022679"/>
    </source>
</evidence>
<keyword evidence="2" id="KW-0548">Nucleotidyltransferase</keyword>
<proteinExistence type="predicted"/>
<organism evidence="6 7">
    <name type="scientific">Dysgonomonas alginatilytica</name>
    <dbReference type="NCBI Taxonomy" id="1605892"/>
    <lineage>
        <taxon>Bacteria</taxon>
        <taxon>Pseudomonadati</taxon>
        <taxon>Bacteroidota</taxon>
        <taxon>Bacteroidia</taxon>
        <taxon>Bacteroidales</taxon>
        <taxon>Dysgonomonadaceae</taxon>
        <taxon>Dysgonomonas</taxon>
    </lineage>
</organism>
<dbReference type="Proteomes" id="UP000247973">
    <property type="component" value="Unassembled WGS sequence"/>
</dbReference>
<keyword evidence="1" id="KW-0808">Transferase</keyword>
<name>A0A2V3PJ04_9BACT</name>
<dbReference type="OrthoDB" id="1082574at2"/>
<dbReference type="RefSeq" id="WP_110312167.1">
    <property type="nucleotide sequence ID" value="NZ_QICL01000031.1"/>
</dbReference>
<dbReference type="SUPFAM" id="SSF81301">
    <property type="entry name" value="Nucleotidyltransferase"/>
    <property type="match status" value="1"/>
</dbReference>
<protein>
    <recommendedName>
        <fullName evidence="5">cGAS/DncV-like nucleotidyltransferase C-terminal helical domain-containing protein</fullName>
    </recommendedName>
</protein>
<dbReference type="AlphaFoldDB" id="A0A2V3PJ04"/>
<evidence type="ECO:0000259" key="5">
    <source>
        <dbReference type="Pfam" id="PF26305"/>
    </source>
</evidence>
<keyword evidence="7" id="KW-1185">Reference proteome</keyword>
<evidence type="ECO:0000313" key="6">
    <source>
        <dbReference type="EMBL" id="PXV60119.1"/>
    </source>
</evidence>
<dbReference type="InterPro" id="IPR058909">
    <property type="entry name" value="CD_NTase_C"/>
</dbReference>
<evidence type="ECO:0000313" key="7">
    <source>
        <dbReference type="Proteomes" id="UP000247973"/>
    </source>
</evidence>
<dbReference type="Pfam" id="PF26305">
    <property type="entry name" value="CD_NTase_C"/>
    <property type="match status" value="1"/>
</dbReference>
<evidence type="ECO:0000256" key="4">
    <source>
        <dbReference type="ARBA" id="ARBA00023118"/>
    </source>
</evidence>